<organism evidence="1 2">
    <name type="scientific">Marine Group I thaumarchaeote</name>
    <dbReference type="NCBI Taxonomy" id="2511932"/>
    <lineage>
        <taxon>Archaea</taxon>
        <taxon>Nitrososphaerota</taxon>
        <taxon>Marine Group I</taxon>
    </lineage>
</organism>
<reference evidence="1 2" key="1">
    <citation type="journal article" date="2019" name="Environ. Microbiol.">
        <title>Genomics insights into ecotype formation of ammonia-oxidizing archaea in the deep ocean.</title>
        <authorList>
            <person name="Wang Y."/>
            <person name="Huang J.M."/>
            <person name="Cui G.J."/>
            <person name="Nunoura T."/>
            <person name="Takaki Y."/>
            <person name="Li W.L."/>
            <person name="Li J."/>
            <person name="Gao Z.M."/>
            <person name="Takai K."/>
            <person name="Zhang A.Q."/>
            <person name="Stepanauskas R."/>
        </authorList>
    </citation>
    <scope>NUCLEOTIDE SEQUENCE [LARGE SCALE GENOMIC DNA]</scope>
    <source>
        <strain evidence="1 2">N8</strain>
    </source>
</reference>
<dbReference type="InterPro" id="IPR001646">
    <property type="entry name" value="5peptide_repeat"/>
</dbReference>
<name>A0A7K4NL83_9ARCH</name>
<dbReference type="Proteomes" id="UP000529843">
    <property type="component" value="Unassembled WGS sequence"/>
</dbReference>
<feature type="non-terminal residue" evidence="1">
    <location>
        <position position="1"/>
    </location>
</feature>
<dbReference type="AlphaFoldDB" id="A0A7K4NL83"/>
<dbReference type="InterPro" id="IPR044213">
    <property type="entry name" value="At2g44920-like"/>
</dbReference>
<dbReference type="Pfam" id="PF00805">
    <property type="entry name" value="Pentapeptide"/>
    <property type="match status" value="1"/>
</dbReference>
<dbReference type="SUPFAM" id="SSF141571">
    <property type="entry name" value="Pentapeptide repeat-like"/>
    <property type="match status" value="1"/>
</dbReference>
<sequence>ILHTTNFWKADLSGVDFTVTDVITDGLTLIETDLSNSNFEGVDLAPKEQYFQVFENKAHLKNLPHYQLVENLISSEHQIVIISTEVRGNDLAVNYVFFNNFAHANLKNANFKNAKLLNANFYSANLTNADLSGADLRNAILGGADLSNANLSGANLTGAFINENTILKCLNHSICNS</sequence>
<evidence type="ECO:0000313" key="2">
    <source>
        <dbReference type="Proteomes" id="UP000529843"/>
    </source>
</evidence>
<protein>
    <submittedName>
        <fullName evidence="1">Pentapeptide repeat-containing protein</fullName>
    </submittedName>
</protein>
<dbReference type="Gene3D" id="2.160.20.80">
    <property type="entry name" value="E3 ubiquitin-protein ligase SopA"/>
    <property type="match status" value="1"/>
</dbReference>
<gene>
    <name evidence="1" type="ORF">HX804_02150</name>
</gene>
<accession>A0A7K4NL83</accession>
<dbReference type="PANTHER" id="PTHR47200">
    <property type="entry name" value="THYLAKOID LUMENAL 15 KDA PROTEIN 1, CHLOROPLASTIC"/>
    <property type="match status" value="1"/>
</dbReference>
<comment type="caution">
    <text evidence="1">The sequence shown here is derived from an EMBL/GenBank/DDBJ whole genome shotgun (WGS) entry which is preliminary data.</text>
</comment>
<dbReference type="PANTHER" id="PTHR47200:SF2">
    <property type="entry name" value="THYLAKOID LUMENAL 15 KDA PROTEIN 1, CHLOROPLASTIC"/>
    <property type="match status" value="1"/>
</dbReference>
<proteinExistence type="predicted"/>
<dbReference type="EMBL" id="JACAST010000012">
    <property type="protein sequence ID" value="NWK02096.1"/>
    <property type="molecule type" value="Genomic_DNA"/>
</dbReference>
<evidence type="ECO:0000313" key="1">
    <source>
        <dbReference type="EMBL" id="NWK02096.1"/>
    </source>
</evidence>